<feature type="chain" id="PRO_5026294657" evidence="1">
    <location>
        <begin position="21"/>
        <end position="423"/>
    </location>
</feature>
<reference evidence="2 3" key="1">
    <citation type="submission" date="2019-01" db="EMBL/GenBank/DDBJ databases">
        <title>Sphingorhabdus lacus sp.nov., isolated from an oligotrophic freshwater lake.</title>
        <authorList>
            <person name="Park M."/>
        </authorList>
    </citation>
    <scope>NUCLEOTIDE SEQUENCE [LARGE SCALE GENOMIC DNA]</scope>
    <source>
        <strain evidence="2 3">IMCC26285</strain>
    </source>
</reference>
<dbReference type="AlphaFoldDB" id="A0A6I4M2A2"/>
<dbReference type="RefSeq" id="WP_160352574.1">
    <property type="nucleotide sequence ID" value="NZ_SDWJ01000001.1"/>
</dbReference>
<feature type="signal peptide" evidence="1">
    <location>
        <begin position="1"/>
        <end position="20"/>
    </location>
</feature>
<gene>
    <name evidence="2" type="ORF">EUU23_02670</name>
</gene>
<comment type="caution">
    <text evidence="2">The sequence shown here is derived from an EMBL/GenBank/DDBJ whole genome shotgun (WGS) entry which is preliminary data.</text>
</comment>
<dbReference type="OrthoDB" id="7398962at2"/>
<dbReference type="Proteomes" id="UP000471147">
    <property type="component" value="Unassembled WGS sequence"/>
</dbReference>
<evidence type="ECO:0000313" key="3">
    <source>
        <dbReference type="Proteomes" id="UP000471147"/>
    </source>
</evidence>
<dbReference type="EMBL" id="SDWJ01000001">
    <property type="protein sequence ID" value="MVZ96608.1"/>
    <property type="molecule type" value="Genomic_DNA"/>
</dbReference>
<proteinExistence type="predicted"/>
<accession>A0A6I4M2A2</accession>
<keyword evidence="1" id="KW-0732">Signal</keyword>
<evidence type="ECO:0000256" key="1">
    <source>
        <dbReference type="SAM" id="SignalP"/>
    </source>
</evidence>
<organism evidence="2 3">
    <name type="scientific">Sphingorhabdus profundilacus</name>
    <dbReference type="NCBI Taxonomy" id="2509718"/>
    <lineage>
        <taxon>Bacteria</taxon>
        <taxon>Pseudomonadati</taxon>
        <taxon>Pseudomonadota</taxon>
        <taxon>Alphaproteobacteria</taxon>
        <taxon>Sphingomonadales</taxon>
        <taxon>Sphingomonadaceae</taxon>
        <taxon>Sphingorhabdus</taxon>
    </lineage>
</organism>
<sequence>MILFRLTLLATIFVSGTAFAQTREPFQSEPSGPLLRSNVAGSRQPAGMASEGITAGGIQIQPSLTVKVESDSNVLNRATQKRGSVFVVLAPTINAAGGTEQAGYVIRAQAAVARFASITSQNSETFGIEANGRLAIAKKASIFARIAFDRRNEPRGQAGETITEGSPAEYDQIEAQIAARAETGALRLTASATASKRSYADIKLENGRIEDQQFRASNIVALAAKAEYALPNGGVIFATGTYSNADSPNAPSCCDQSSKGGQFVAGTRTELSKLISAEISAGYVKRDYISSIYKDFGGPIWKAKVDWYPTPLMSLSVSSGRTIVNSGIPTVAGIIVDTTALQLFYEIRRNFDVVFTLARSDENYREIDTNATATLIGLEGRYIFNNRMTGGLFSRLRDRSSTNQLQLSGGSGMEAGLWLRASL</sequence>
<dbReference type="InterPro" id="IPR018759">
    <property type="entry name" value="BBP2_2"/>
</dbReference>
<protein>
    <submittedName>
        <fullName evidence="2">Uncharacterized protein</fullName>
    </submittedName>
</protein>
<dbReference type="Pfam" id="PF10082">
    <property type="entry name" value="BBP2_2"/>
    <property type="match status" value="1"/>
</dbReference>
<keyword evidence="3" id="KW-1185">Reference proteome</keyword>
<name>A0A6I4M2A2_9SPHN</name>
<evidence type="ECO:0000313" key="2">
    <source>
        <dbReference type="EMBL" id="MVZ96608.1"/>
    </source>
</evidence>